<dbReference type="Proteomes" id="UP001472677">
    <property type="component" value="Unassembled WGS sequence"/>
</dbReference>
<name>A0ABR2F8A8_9ROSI</name>
<reference evidence="2 3" key="1">
    <citation type="journal article" date="2024" name="G3 (Bethesda)">
        <title>Genome assembly of Hibiscus sabdariffa L. provides insights into metabolisms of medicinal natural products.</title>
        <authorList>
            <person name="Kim T."/>
        </authorList>
    </citation>
    <scope>NUCLEOTIDE SEQUENCE [LARGE SCALE GENOMIC DNA]</scope>
    <source>
        <strain evidence="2">TK-2024</strain>
        <tissue evidence="2">Old leaves</tissue>
    </source>
</reference>
<dbReference type="EMBL" id="JBBPBM010000007">
    <property type="protein sequence ID" value="KAK8574534.1"/>
    <property type="molecule type" value="Genomic_DNA"/>
</dbReference>
<feature type="region of interest" description="Disordered" evidence="1">
    <location>
        <begin position="1"/>
        <end position="23"/>
    </location>
</feature>
<evidence type="ECO:0000313" key="3">
    <source>
        <dbReference type="Proteomes" id="UP001472677"/>
    </source>
</evidence>
<gene>
    <name evidence="2" type="ORF">V6N12_062224</name>
</gene>
<protein>
    <submittedName>
        <fullName evidence="2">Uncharacterized protein</fullName>
    </submittedName>
</protein>
<comment type="caution">
    <text evidence="2">The sequence shown here is derived from an EMBL/GenBank/DDBJ whole genome shotgun (WGS) entry which is preliminary data.</text>
</comment>
<accession>A0ABR2F8A8</accession>
<feature type="compositionally biased region" description="Basic and acidic residues" evidence="1">
    <location>
        <begin position="11"/>
        <end position="23"/>
    </location>
</feature>
<organism evidence="2 3">
    <name type="scientific">Hibiscus sabdariffa</name>
    <name type="common">roselle</name>
    <dbReference type="NCBI Taxonomy" id="183260"/>
    <lineage>
        <taxon>Eukaryota</taxon>
        <taxon>Viridiplantae</taxon>
        <taxon>Streptophyta</taxon>
        <taxon>Embryophyta</taxon>
        <taxon>Tracheophyta</taxon>
        <taxon>Spermatophyta</taxon>
        <taxon>Magnoliopsida</taxon>
        <taxon>eudicotyledons</taxon>
        <taxon>Gunneridae</taxon>
        <taxon>Pentapetalae</taxon>
        <taxon>rosids</taxon>
        <taxon>malvids</taxon>
        <taxon>Malvales</taxon>
        <taxon>Malvaceae</taxon>
        <taxon>Malvoideae</taxon>
        <taxon>Hibiscus</taxon>
    </lineage>
</organism>
<proteinExistence type="predicted"/>
<evidence type="ECO:0000256" key="1">
    <source>
        <dbReference type="SAM" id="MobiDB-lite"/>
    </source>
</evidence>
<keyword evidence="3" id="KW-1185">Reference proteome</keyword>
<sequence>MCNCADSDTVVSREDNQGEFDKLQSVRDNPTFALGMLHSPMEVDGDVNCDEWVGMVERNIELRSEHMDAMWGSQPELEPPQWNTAQVRGVTVAEN</sequence>
<evidence type="ECO:0000313" key="2">
    <source>
        <dbReference type="EMBL" id="KAK8574534.1"/>
    </source>
</evidence>